<keyword evidence="2" id="KW-0233">DNA recombination</keyword>
<name>A0A177HYJ8_9ACTN</name>
<dbReference type="PATRIC" id="fig|1716141.3.peg.693"/>
<organism evidence="4 5">
    <name type="scientific">Streptomyces jeddahensis</name>
    <dbReference type="NCBI Taxonomy" id="1716141"/>
    <lineage>
        <taxon>Bacteria</taxon>
        <taxon>Bacillati</taxon>
        <taxon>Actinomycetota</taxon>
        <taxon>Actinomycetes</taxon>
        <taxon>Kitasatosporales</taxon>
        <taxon>Streptomycetaceae</taxon>
        <taxon>Streptomyces</taxon>
    </lineage>
</organism>
<dbReference type="GO" id="GO:0015074">
    <property type="term" value="P:DNA integration"/>
    <property type="evidence" value="ECO:0007669"/>
    <property type="project" value="InterPro"/>
</dbReference>
<dbReference type="SUPFAM" id="SSF56349">
    <property type="entry name" value="DNA breaking-rejoining enzymes"/>
    <property type="match status" value="1"/>
</dbReference>
<protein>
    <submittedName>
        <fullName evidence="4">Site-specific tyrosine recombinase XerC</fullName>
    </submittedName>
</protein>
<dbReference type="InterPro" id="IPR010998">
    <property type="entry name" value="Integrase_recombinase_N"/>
</dbReference>
<dbReference type="STRING" id="1716141.STSP_06550"/>
<gene>
    <name evidence="4" type="ORF">STSP_06550</name>
</gene>
<proteinExistence type="predicted"/>
<dbReference type="EMBL" id="LOHS01000029">
    <property type="protein sequence ID" value="OAH15952.1"/>
    <property type="molecule type" value="Genomic_DNA"/>
</dbReference>
<dbReference type="Proteomes" id="UP000077381">
    <property type="component" value="Unassembled WGS sequence"/>
</dbReference>
<dbReference type="AlphaFoldDB" id="A0A177HYJ8"/>
<dbReference type="Gene3D" id="1.10.150.130">
    <property type="match status" value="1"/>
</dbReference>
<keyword evidence="1" id="KW-0238">DNA-binding</keyword>
<feature type="region of interest" description="Disordered" evidence="3">
    <location>
        <begin position="493"/>
        <end position="530"/>
    </location>
</feature>
<dbReference type="InterPro" id="IPR013762">
    <property type="entry name" value="Integrase-like_cat_sf"/>
</dbReference>
<keyword evidence="5" id="KW-1185">Reference proteome</keyword>
<evidence type="ECO:0000313" key="4">
    <source>
        <dbReference type="EMBL" id="OAH15952.1"/>
    </source>
</evidence>
<accession>A0A177HYJ8</accession>
<dbReference type="GO" id="GO:0006310">
    <property type="term" value="P:DNA recombination"/>
    <property type="evidence" value="ECO:0007669"/>
    <property type="project" value="UniProtKB-KW"/>
</dbReference>
<reference evidence="4 5" key="1">
    <citation type="submission" date="2015-12" db="EMBL/GenBank/DDBJ databases">
        <title>Genome sequence of Streptomyces sp. G25.</title>
        <authorList>
            <person name="Poehlein A."/>
            <person name="Roettig A."/>
            <person name="Hiessl S."/>
            <person name="Hauschild P."/>
            <person name="Schauer J."/>
            <person name="Madkour M.H."/>
            <person name="Al-Ansari A.M."/>
            <person name="Almakishah N.H."/>
            <person name="Steinbuechel A."/>
            <person name="Daniel R."/>
        </authorList>
    </citation>
    <scope>NUCLEOTIDE SEQUENCE [LARGE SCALE GENOMIC DNA]</scope>
    <source>
        <strain evidence="5">G25(2015)</strain>
    </source>
</reference>
<dbReference type="Gene3D" id="1.10.443.10">
    <property type="entry name" value="Intergrase catalytic core"/>
    <property type="match status" value="1"/>
</dbReference>
<dbReference type="InterPro" id="IPR011010">
    <property type="entry name" value="DNA_brk_join_enz"/>
</dbReference>
<comment type="caution">
    <text evidence="4">The sequence shown here is derived from an EMBL/GenBank/DDBJ whole genome shotgun (WGS) entry which is preliminary data.</text>
</comment>
<evidence type="ECO:0000313" key="5">
    <source>
        <dbReference type="Proteomes" id="UP000077381"/>
    </source>
</evidence>
<sequence length="530" mass="59643">MRLFFVDQRRVWKVGAVAGRSYAELSELFERRRLPRGTPILLDDTMRPVEPLTSWFRAMGLAGRDAKTMKAYAYTALMLFNFLATRSRDFVSASEADLLEFRLWRREQAEETVGQAAWDRDSAALGQLYDYLVQRGQVPGRPWRPTGRTASLGSGVSRDLRVRHMELEQYLFCRDVGFGGLRPDAGLDGTFRGWWPHRNRAACELALLTGMRLQEWSTLLLPELGLAGGPKPTIADVDLAACAKYQRPRSAYVPLGAMALLDPYLLLERPRIVAKAQRALRRRSRELFVIQRLDADSTRIRGVLDGCTVTRVIKDMDPELRRIAVLETGDGLDPLAVFLGQGGAMLSFSGWDRVRWRAWERMQQWSSDREAPVLPRHCWCYHDLRHTFALRLLIYLTREALDDIKARKLPMATLLDHMVGKLDIHNVRIDGPADIRRLRKSGKVEKALTFKGRISDIADDHTEETFRRSYAHGTTLRVIAGQVITTATTALAVQGPRGPGRPRPRTVPPGSGSRSGTGAIGAGYRAAASR</sequence>
<evidence type="ECO:0000256" key="2">
    <source>
        <dbReference type="ARBA" id="ARBA00023172"/>
    </source>
</evidence>
<evidence type="ECO:0000256" key="3">
    <source>
        <dbReference type="SAM" id="MobiDB-lite"/>
    </source>
</evidence>
<evidence type="ECO:0000256" key="1">
    <source>
        <dbReference type="ARBA" id="ARBA00023125"/>
    </source>
</evidence>
<dbReference type="GO" id="GO:0003677">
    <property type="term" value="F:DNA binding"/>
    <property type="evidence" value="ECO:0007669"/>
    <property type="project" value="UniProtKB-KW"/>
</dbReference>